<accession>A0A1H9WDN9</accession>
<evidence type="ECO:0000313" key="1">
    <source>
        <dbReference type="EMBL" id="SES31901.1"/>
    </source>
</evidence>
<organism evidence="1 2">
    <name type="scientific">Corynebacterium cystitidis DSM 20524</name>
    <dbReference type="NCBI Taxonomy" id="1121357"/>
    <lineage>
        <taxon>Bacteria</taxon>
        <taxon>Bacillati</taxon>
        <taxon>Actinomycetota</taxon>
        <taxon>Actinomycetes</taxon>
        <taxon>Mycobacteriales</taxon>
        <taxon>Corynebacteriaceae</taxon>
        <taxon>Corynebacterium</taxon>
    </lineage>
</organism>
<dbReference type="EMBL" id="FOGQ01000020">
    <property type="protein sequence ID" value="SES31901.1"/>
    <property type="molecule type" value="Genomic_DNA"/>
</dbReference>
<dbReference type="InterPro" id="IPR023393">
    <property type="entry name" value="START-like_dom_sf"/>
</dbReference>
<evidence type="ECO:0000313" key="2">
    <source>
        <dbReference type="Proteomes" id="UP000198929"/>
    </source>
</evidence>
<dbReference type="STRING" id="1121357.SAMN05661109_02681"/>
<keyword evidence="2" id="KW-1185">Reference proteome</keyword>
<name>A0A1H9WDN9_9CORY</name>
<dbReference type="Pfam" id="PF10604">
    <property type="entry name" value="Polyketide_cyc2"/>
    <property type="match status" value="1"/>
</dbReference>
<dbReference type="AlphaFoldDB" id="A0A1H9WDN9"/>
<dbReference type="InterPro" id="IPR019587">
    <property type="entry name" value="Polyketide_cyclase/dehydratase"/>
</dbReference>
<dbReference type="RefSeq" id="WP_092260943.1">
    <property type="nucleotide sequence ID" value="NZ_CP047199.1"/>
</dbReference>
<protein>
    <submittedName>
        <fullName evidence="1">Polyketide cyclase / dehydrase and lipid transport</fullName>
    </submittedName>
</protein>
<dbReference type="Proteomes" id="UP000198929">
    <property type="component" value="Unassembled WGS sequence"/>
</dbReference>
<dbReference type="Gene3D" id="3.30.530.20">
    <property type="match status" value="1"/>
</dbReference>
<dbReference type="SUPFAM" id="SSF55961">
    <property type="entry name" value="Bet v1-like"/>
    <property type="match status" value="1"/>
</dbReference>
<gene>
    <name evidence="1" type="ORF">SAMN05661109_02681</name>
</gene>
<reference evidence="2" key="1">
    <citation type="submission" date="2016-10" db="EMBL/GenBank/DDBJ databases">
        <authorList>
            <person name="Varghese N."/>
            <person name="Submissions S."/>
        </authorList>
    </citation>
    <scope>NUCLEOTIDE SEQUENCE [LARGE SCALE GENOMIC DNA]</scope>
    <source>
        <strain evidence="2">DSM 20524</strain>
    </source>
</reference>
<sequence length="138" mass="16485">MGKVVVVWEEELPYTAHQVWQVVTNLANWQWRSDLSDCKVLDERRFIEFPKKGKPIRFCTTHFEEARRWEFQIDSPALTGTWQGTFDATENDGCLVKFIEDVNLRQRLVPNWLAKRFLTAYQAQYFRDLRNELQARSN</sequence>
<proteinExistence type="predicted"/>